<gene>
    <name evidence="1" type="ORF">J8TS2_10700</name>
</gene>
<organism evidence="1 2">
    <name type="scientific">Lederbergia ruris</name>
    <dbReference type="NCBI Taxonomy" id="217495"/>
    <lineage>
        <taxon>Bacteria</taxon>
        <taxon>Bacillati</taxon>
        <taxon>Bacillota</taxon>
        <taxon>Bacilli</taxon>
        <taxon>Bacillales</taxon>
        <taxon>Bacillaceae</taxon>
        <taxon>Lederbergia</taxon>
    </lineage>
</organism>
<evidence type="ECO:0000313" key="1">
    <source>
        <dbReference type="EMBL" id="GIN56751.1"/>
    </source>
</evidence>
<dbReference type="EMBL" id="BORB01000006">
    <property type="protein sequence ID" value="GIN56751.1"/>
    <property type="molecule type" value="Genomic_DNA"/>
</dbReference>
<protein>
    <submittedName>
        <fullName evidence="1">Uncharacterized protein</fullName>
    </submittedName>
</protein>
<dbReference type="Proteomes" id="UP000679950">
    <property type="component" value="Unassembled WGS sequence"/>
</dbReference>
<evidence type="ECO:0000313" key="2">
    <source>
        <dbReference type="Proteomes" id="UP000679950"/>
    </source>
</evidence>
<keyword evidence="2" id="KW-1185">Reference proteome</keyword>
<comment type="caution">
    <text evidence="1">The sequence shown here is derived from an EMBL/GenBank/DDBJ whole genome shotgun (WGS) entry which is preliminary data.</text>
</comment>
<sequence>MIFGAEMMTLILQDATYAKWNQLVDAKDADQRNHLADVTEDRASLIMRFL</sequence>
<reference evidence="1 2" key="1">
    <citation type="submission" date="2021-03" db="EMBL/GenBank/DDBJ databases">
        <title>Antimicrobial resistance genes in bacteria isolated from Japanese honey, and their potential for conferring macrolide and lincosamide resistance in the American foulbrood pathogen Paenibacillus larvae.</title>
        <authorList>
            <person name="Okamoto M."/>
            <person name="Kumagai M."/>
            <person name="Kanamori H."/>
            <person name="Takamatsu D."/>
        </authorList>
    </citation>
    <scope>NUCLEOTIDE SEQUENCE [LARGE SCALE GENOMIC DNA]</scope>
    <source>
        <strain evidence="1 2">J8TS2</strain>
    </source>
</reference>
<name>A0ABQ4KFK0_9BACI</name>
<accession>A0ABQ4KFK0</accession>
<proteinExistence type="predicted"/>